<dbReference type="EMBL" id="CP017831">
    <property type="protein sequence ID" value="AOZ97356.1"/>
    <property type="molecule type" value="Genomic_DNA"/>
</dbReference>
<evidence type="ECO:0000313" key="2">
    <source>
        <dbReference type="EMBL" id="AOZ97356.1"/>
    </source>
</evidence>
<keyword evidence="2" id="KW-0808">Transferase</keyword>
<protein>
    <submittedName>
        <fullName evidence="2">Glycosyl transferase GT4 family</fullName>
    </submittedName>
</protein>
<dbReference type="RefSeq" id="WP_071176967.1">
    <property type="nucleotide sequence ID" value="NZ_CP017831.1"/>
</dbReference>
<organism evidence="2 3">
    <name type="scientific">Butyrivibrio hungatei</name>
    <dbReference type="NCBI Taxonomy" id="185008"/>
    <lineage>
        <taxon>Bacteria</taxon>
        <taxon>Bacillati</taxon>
        <taxon>Bacillota</taxon>
        <taxon>Clostridia</taxon>
        <taxon>Lachnospirales</taxon>
        <taxon>Lachnospiraceae</taxon>
        <taxon>Butyrivibrio</taxon>
    </lineage>
</organism>
<dbReference type="GO" id="GO:0016740">
    <property type="term" value="F:transferase activity"/>
    <property type="evidence" value="ECO:0007669"/>
    <property type="project" value="UniProtKB-KW"/>
</dbReference>
<sequence>MNIIFYRYNSVCEPDFIDAFKQMGVNVVEDDDGMKGNLDISTKIDRLGDLIAEYSPLFIFSINYFPFLSIVCDRLGILYMSETVDCPVFEIYHNSIKNKTNRTFLFDYGQYLSVKDYNPENIFYLPLGSPTERVSKLLGDESRYLYDVSFIGSLYSEKDPFTELKISEKSKDKLMSLMNEQVDKASFGMEWIEDNLDEESVKEIKATDSLMGSTEYVCDLDNFIVSNNYLSYHMAYMERIRMLNSLAENKDINGIHLFTRSNTKDLDKSIICHGGVKTLTEMPFVFRQSKINLNITMRSIQTGIPQRIWDIMACRGFVLTNYQPELEEYFEIGTHLETFTSIEEMNDKISYYLKNDSKRETISQNGYEEVCNKHSILMRVINMIKIVTSA</sequence>
<name>A0A1D9P409_9FIRM</name>
<proteinExistence type="predicted"/>
<evidence type="ECO:0000259" key="1">
    <source>
        <dbReference type="Pfam" id="PF13524"/>
    </source>
</evidence>
<dbReference type="InterPro" id="IPR055259">
    <property type="entry name" value="YkvP/CgeB_Glyco_trans-like"/>
</dbReference>
<evidence type="ECO:0000313" key="3">
    <source>
        <dbReference type="Proteomes" id="UP000179284"/>
    </source>
</evidence>
<dbReference type="KEGG" id="bhu:bhn_I2323"/>
<dbReference type="Gene3D" id="3.40.50.2000">
    <property type="entry name" value="Glycogen Phosphorylase B"/>
    <property type="match status" value="1"/>
</dbReference>
<accession>A0A1D9P409</accession>
<keyword evidence="3" id="KW-1185">Reference proteome</keyword>
<dbReference type="OrthoDB" id="7019976at2"/>
<dbReference type="Proteomes" id="UP000179284">
    <property type="component" value="Chromosome I"/>
</dbReference>
<dbReference type="AlphaFoldDB" id="A0A1D9P409"/>
<gene>
    <name evidence="2" type="ORF">bhn_I2323</name>
</gene>
<feature type="domain" description="Spore protein YkvP/CgeB glycosyl transferase-like" evidence="1">
    <location>
        <begin position="272"/>
        <end position="382"/>
    </location>
</feature>
<reference evidence="3" key="1">
    <citation type="submission" date="2016-10" db="EMBL/GenBank/DDBJ databases">
        <title>The complete genome sequence of the rumen bacterium Butyrivibrio hungatei MB2003.</title>
        <authorList>
            <person name="Palevich N."/>
            <person name="Kelly W.J."/>
            <person name="Leahy S.C."/>
            <person name="Altermann E."/>
            <person name="Rakonjac J."/>
            <person name="Attwood G.T."/>
        </authorList>
    </citation>
    <scope>NUCLEOTIDE SEQUENCE [LARGE SCALE GENOMIC DNA]</scope>
    <source>
        <strain evidence="3">MB2003</strain>
    </source>
</reference>
<dbReference type="Pfam" id="PF13524">
    <property type="entry name" value="Glyco_trans_1_2"/>
    <property type="match status" value="1"/>
</dbReference>